<feature type="binding site" evidence="9">
    <location>
        <position position="51"/>
    </location>
    <ligand>
        <name>Mg(2+)</name>
        <dbReference type="ChEBI" id="CHEBI:18420"/>
    </ligand>
</feature>
<dbReference type="Pfam" id="PF00586">
    <property type="entry name" value="AIRS"/>
    <property type="match status" value="1"/>
</dbReference>
<keyword evidence="4 9" id="KW-0547">Nucleotide-binding</keyword>
<feature type="binding site" evidence="9">
    <location>
        <position position="91"/>
    </location>
    <ligand>
        <name>Mg(2+)</name>
        <dbReference type="ChEBI" id="CHEBI:18420"/>
    </ligand>
</feature>
<keyword evidence="2 9" id="KW-0808">Transferase</keyword>
<feature type="binding site" description="in other chain" evidence="9">
    <location>
        <position position="91"/>
    </location>
    <ligand>
        <name>ATP</name>
        <dbReference type="ChEBI" id="CHEBI:30616"/>
        <note>ligand shared between dimeric partners</note>
    </ligand>
</feature>
<keyword evidence="5 9" id="KW-0418">Kinase</keyword>
<comment type="caution">
    <text evidence="12">The sequence shown here is derived from an EMBL/GenBank/DDBJ whole genome shotgun (WGS) entry which is preliminary data.</text>
</comment>
<dbReference type="GO" id="GO:0005737">
    <property type="term" value="C:cytoplasm"/>
    <property type="evidence" value="ECO:0007669"/>
    <property type="project" value="TreeGrafter"/>
</dbReference>
<dbReference type="Pfam" id="PF02769">
    <property type="entry name" value="AIRS_C"/>
    <property type="match status" value="1"/>
</dbReference>
<dbReference type="PIRSF" id="PIRSF036407">
    <property type="entry name" value="Selenphspht_syn"/>
    <property type="match status" value="1"/>
</dbReference>
<feature type="active site" evidence="9">
    <location>
        <position position="18"/>
    </location>
</feature>
<comment type="subunit">
    <text evidence="9">Homodimer.</text>
</comment>
<comment type="cofactor">
    <cofactor evidence="9">
        <name>Mg(2+)</name>
        <dbReference type="ChEBI" id="CHEBI:18420"/>
    </cofactor>
    <text evidence="9">Binds 1 Mg(2+) ion per monomer.</text>
</comment>
<feature type="binding site" description="in other chain" evidence="9">
    <location>
        <position position="68"/>
    </location>
    <ligand>
        <name>ATP</name>
        <dbReference type="ChEBI" id="CHEBI:30616"/>
        <note>ligand shared between dimeric partners</note>
    </ligand>
</feature>
<dbReference type="GO" id="GO:0000287">
    <property type="term" value="F:magnesium ion binding"/>
    <property type="evidence" value="ECO:0007669"/>
    <property type="project" value="UniProtKB-UniRule"/>
</dbReference>
<evidence type="ECO:0000259" key="11">
    <source>
        <dbReference type="Pfam" id="PF02769"/>
    </source>
</evidence>
<dbReference type="GO" id="GO:0016260">
    <property type="term" value="P:selenocysteine biosynthetic process"/>
    <property type="evidence" value="ECO:0007669"/>
    <property type="project" value="InterPro"/>
</dbReference>
<evidence type="ECO:0000256" key="4">
    <source>
        <dbReference type="ARBA" id="ARBA00022741"/>
    </source>
</evidence>
<keyword evidence="3 9" id="KW-0479">Metal-binding</keyword>
<evidence type="ECO:0000256" key="2">
    <source>
        <dbReference type="ARBA" id="ARBA00022679"/>
    </source>
</evidence>
<evidence type="ECO:0000259" key="10">
    <source>
        <dbReference type="Pfam" id="PF00586"/>
    </source>
</evidence>
<dbReference type="Gene3D" id="3.30.1330.10">
    <property type="entry name" value="PurM-like, N-terminal domain"/>
    <property type="match status" value="1"/>
</dbReference>
<evidence type="ECO:0000313" key="13">
    <source>
        <dbReference type="Proteomes" id="UP000253208"/>
    </source>
</evidence>
<dbReference type="Proteomes" id="UP000253208">
    <property type="component" value="Unassembled WGS sequence"/>
</dbReference>
<reference evidence="12 13" key="1">
    <citation type="submission" date="2018-02" db="EMBL/GenBank/DDBJ databases">
        <title>Complete genome sequencing of Faecalibacterium prausnitzii strains isolated from the human gut.</title>
        <authorList>
            <person name="Fitzgerald B.C."/>
            <person name="Shkoporov A.N."/>
            <person name="Ross P.R."/>
            <person name="Hill C."/>
        </authorList>
    </citation>
    <scope>NUCLEOTIDE SEQUENCE [LARGE SCALE GENOMIC DNA]</scope>
    <source>
        <strain evidence="12 13">APC942/31-1</strain>
    </source>
</reference>
<dbReference type="SUPFAM" id="SSF56042">
    <property type="entry name" value="PurM C-terminal domain-like"/>
    <property type="match status" value="1"/>
</dbReference>
<name>A0A367G9B5_9FIRM</name>
<evidence type="ECO:0000256" key="7">
    <source>
        <dbReference type="ARBA" id="ARBA00022842"/>
    </source>
</evidence>
<evidence type="ECO:0000256" key="6">
    <source>
        <dbReference type="ARBA" id="ARBA00022840"/>
    </source>
</evidence>
<proteinExistence type="inferred from homology"/>
<dbReference type="InterPro" id="IPR036921">
    <property type="entry name" value="PurM-like_N_sf"/>
</dbReference>
<keyword evidence="7 9" id="KW-0460">Magnesium</keyword>
<keyword evidence="8 9" id="KW-0711">Selenium</keyword>
<dbReference type="InterPro" id="IPR023061">
    <property type="entry name" value="SelD_I"/>
</dbReference>
<dbReference type="AlphaFoldDB" id="A0A367G9B5"/>
<evidence type="ECO:0000256" key="1">
    <source>
        <dbReference type="ARBA" id="ARBA00008026"/>
    </source>
</evidence>
<evidence type="ECO:0000256" key="9">
    <source>
        <dbReference type="HAMAP-Rule" id="MF_00625"/>
    </source>
</evidence>
<dbReference type="PANTHER" id="PTHR10256:SF0">
    <property type="entry name" value="INACTIVE SELENIDE, WATER DIKINASE-LIKE PROTEIN-RELATED"/>
    <property type="match status" value="1"/>
</dbReference>
<dbReference type="CDD" id="cd02195">
    <property type="entry name" value="SelD"/>
    <property type="match status" value="1"/>
</dbReference>
<feature type="domain" description="PurM-like C-terminal" evidence="11">
    <location>
        <begin position="169"/>
        <end position="342"/>
    </location>
</feature>
<dbReference type="Gene3D" id="3.90.650.10">
    <property type="entry name" value="PurM-like C-terminal domain"/>
    <property type="match status" value="1"/>
</dbReference>
<feature type="domain" description="PurM-like N-terminal" evidence="10">
    <location>
        <begin position="50"/>
        <end position="156"/>
    </location>
</feature>
<dbReference type="GO" id="GO:0005524">
    <property type="term" value="F:ATP binding"/>
    <property type="evidence" value="ECO:0007669"/>
    <property type="project" value="UniProtKB-UniRule"/>
</dbReference>
<feature type="binding site" evidence="9">
    <location>
        <position position="226"/>
    </location>
    <ligand>
        <name>Mg(2+)</name>
        <dbReference type="ChEBI" id="CHEBI:18420"/>
    </ligand>
</feature>
<dbReference type="SUPFAM" id="SSF55326">
    <property type="entry name" value="PurM N-terminal domain-like"/>
    <property type="match status" value="1"/>
</dbReference>
<dbReference type="InterPro" id="IPR010918">
    <property type="entry name" value="PurM-like_C_dom"/>
</dbReference>
<dbReference type="InterPro" id="IPR036676">
    <property type="entry name" value="PurM-like_C_sf"/>
</dbReference>
<keyword evidence="6 9" id="KW-0067">ATP-binding</keyword>
<evidence type="ECO:0000256" key="8">
    <source>
        <dbReference type="ARBA" id="ARBA00023266"/>
    </source>
</evidence>
<comment type="similarity">
    <text evidence="1 9">Belongs to the selenophosphate synthase 1 family. Class I subfamily.</text>
</comment>
<dbReference type="InterPro" id="IPR016188">
    <property type="entry name" value="PurM-like_N"/>
</dbReference>
<feature type="binding site" description="in other chain" evidence="9">
    <location>
        <begin position="48"/>
        <end position="50"/>
    </location>
    <ligand>
        <name>ATP</name>
        <dbReference type="ChEBI" id="CHEBI:30616"/>
        <note>ligand shared between dimeric partners</note>
    </ligand>
</feature>
<gene>
    <name evidence="9 12" type="primary">selD</name>
    <name evidence="12" type="ORF">C4886_00515</name>
</gene>
<sequence length="346" mass="36792">MIMKEKIQLTKLAPNCGCAAKVGPGTLAGVLGGLPKFCDPDLLVGTDTSDDAAVYKVSEDLALIQTLDFFTPVADDPYDFGQIAAANALSDVYAMGGTPKTALNIVAFPKDMDVEILGEILRGGADKVMEAGAVLAGGHTIQDDTPKYGLSVTGFVDPRKFWKNFGAQTGDKLILTKALGAGIVNTAIKADLVTEGARKAVLASMKKLNRDACEVFKEFEVHACTDVTGFGLGGHATEMAVASDRTVVIDTEKLPVLPDVEEFASMGLIPGGAYRNREFAEKTGVKSVAELWREDLVFDPQTSGGLLAAVPERDVQEIMKRLDAAGLQAGVIGEVVDRREWTLEIR</sequence>
<dbReference type="NCBIfam" id="TIGR00476">
    <property type="entry name" value="selD"/>
    <property type="match status" value="1"/>
</dbReference>
<dbReference type="InterPro" id="IPR004536">
    <property type="entry name" value="SPS/SelD"/>
</dbReference>
<evidence type="ECO:0000256" key="3">
    <source>
        <dbReference type="ARBA" id="ARBA00022723"/>
    </source>
</evidence>
<feature type="site" description="Important for catalytic activity" evidence="9">
    <location>
        <position position="21"/>
    </location>
</feature>
<evidence type="ECO:0000313" key="12">
    <source>
        <dbReference type="EMBL" id="RCH46459.1"/>
    </source>
</evidence>
<evidence type="ECO:0000256" key="5">
    <source>
        <dbReference type="ARBA" id="ARBA00022777"/>
    </source>
</evidence>
<dbReference type="PANTHER" id="PTHR10256">
    <property type="entry name" value="SELENIDE, WATER DIKINASE"/>
    <property type="match status" value="1"/>
</dbReference>
<protein>
    <recommendedName>
        <fullName evidence="9">Selenide, water dikinase</fullName>
        <ecNumber evidence="9">2.7.9.3</ecNumber>
    </recommendedName>
    <alternativeName>
        <fullName evidence="9">Selenium donor protein</fullName>
    </alternativeName>
    <alternativeName>
        <fullName evidence="9">Selenophosphate synthase</fullName>
    </alternativeName>
</protein>
<dbReference type="NCBIfam" id="NF002098">
    <property type="entry name" value="PRK00943.1"/>
    <property type="match status" value="1"/>
</dbReference>
<comment type="catalytic activity">
    <reaction evidence="9">
        <text>hydrogenselenide + ATP + H2O = selenophosphate + AMP + phosphate + 2 H(+)</text>
        <dbReference type="Rhea" id="RHEA:18737"/>
        <dbReference type="ChEBI" id="CHEBI:15377"/>
        <dbReference type="ChEBI" id="CHEBI:15378"/>
        <dbReference type="ChEBI" id="CHEBI:16144"/>
        <dbReference type="ChEBI" id="CHEBI:29317"/>
        <dbReference type="ChEBI" id="CHEBI:30616"/>
        <dbReference type="ChEBI" id="CHEBI:43474"/>
        <dbReference type="ChEBI" id="CHEBI:456215"/>
        <dbReference type="EC" id="2.7.9.3"/>
    </reaction>
</comment>
<dbReference type="HAMAP" id="MF_00625">
    <property type="entry name" value="SelD"/>
    <property type="match status" value="1"/>
</dbReference>
<comment type="function">
    <text evidence="9">Synthesizes selenophosphate from selenide and ATP.</text>
</comment>
<accession>A0A367G9B5</accession>
<dbReference type="FunFam" id="3.30.1330.10:FF:000003">
    <property type="entry name" value="Selenide, water dikinase"/>
    <property type="match status" value="1"/>
</dbReference>
<feature type="binding site" evidence="9">
    <location>
        <begin position="138"/>
        <end position="140"/>
    </location>
    <ligand>
        <name>ATP</name>
        <dbReference type="ChEBI" id="CHEBI:30616"/>
        <note>ligand shared between dimeric partners</note>
    </ligand>
</feature>
<organism evidence="12 13">
    <name type="scientific">Blautia obeum</name>
    <dbReference type="NCBI Taxonomy" id="40520"/>
    <lineage>
        <taxon>Bacteria</taxon>
        <taxon>Bacillati</taxon>
        <taxon>Bacillota</taxon>
        <taxon>Clostridia</taxon>
        <taxon>Lachnospirales</taxon>
        <taxon>Lachnospiraceae</taxon>
        <taxon>Blautia</taxon>
    </lineage>
</organism>
<feature type="binding site" description="in other chain" evidence="9">
    <location>
        <position position="21"/>
    </location>
    <ligand>
        <name>ATP</name>
        <dbReference type="ChEBI" id="CHEBI:30616"/>
        <note>ligand shared between dimeric partners</note>
    </ligand>
</feature>
<dbReference type="EMBL" id="PSQG01000001">
    <property type="protein sequence ID" value="RCH46459.1"/>
    <property type="molecule type" value="Genomic_DNA"/>
</dbReference>
<dbReference type="GO" id="GO:0004756">
    <property type="term" value="F:selenide, water dikinase activity"/>
    <property type="evidence" value="ECO:0007669"/>
    <property type="project" value="UniProtKB-UniRule"/>
</dbReference>
<dbReference type="EC" id="2.7.9.3" evidence="9"/>